<reference evidence="2 3" key="1">
    <citation type="submission" date="2019-02" db="EMBL/GenBank/DDBJ databases">
        <title>Draft Genome Sequence of Streptomyces sp. AM-2504, identified by 16S rRNA comparative analysis as a Streptomyces Kasugaensis strain.</title>
        <authorList>
            <person name="Napolioni V."/>
            <person name="Giuliodori A.M."/>
            <person name="Spurio R."/>
            <person name="Fabbretti A."/>
        </authorList>
    </citation>
    <scope>NUCLEOTIDE SEQUENCE [LARGE SCALE GENOMIC DNA]</scope>
    <source>
        <strain evidence="2 3">AM-2504</strain>
    </source>
</reference>
<gene>
    <name evidence="2" type="ORF">EYS09_29350</name>
</gene>
<accession>A0A4Q9HMV8</accession>
<dbReference type="Gene3D" id="3.30.160.240">
    <property type="entry name" value="Rv1738"/>
    <property type="match status" value="1"/>
</dbReference>
<dbReference type="Pfam" id="PF08962">
    <property type="entry name" value="Rv2632c-like"/>
    <property type="match status" value="1"/>
</dbReference>
<dbReference type="Proteomes" id="UP000292452">
    <property type="component" value="Unassembled WGS sequence"/>
</dbReference>
<protein>
    <submittedName>
        <fullName evidence="2">DUF1876 domain-containing protein</fullName>
    </submittedName>
</protein>
<organism evidence="2 3">
    <name type="scientific">Streptomyces kasugaensis</name>
    <dbReference type="NCBI Taxonomy" id="1946"/>
    <lineage>
        <taxon>Bacteria</taxon>
        <taxon>Bacillati</taxon>
        <taxon>Actinomycetota</taxon>
        <taxon>Actinomycetes</taxon>
        <taxon>Kitasatosporales</taxon>
        <taxon>Streptomycetaceae</taxon>
        <taxon>Streptomyces</taxon>
    </lineage>
</organism>
<dbReference type="OrthoDB" id="4828144at2"/>
<evidence type="ECO:0000313" key="3">
    <source>
        <dbReference type="Proteomes" id="UP000292452"/>
    </source>
</evidence>
<evidence type="ECO:0000256" key="1">
    <source>
        <dbReference type="SAM" id="MobiDB-lite"/>
    </source>
</evidence>
<evidence type="ECO:0000313" key="2">
    <source>
        <dbReference type="EMBL" id="TBO56173.1"/>
    </source>
</evidence>
<feature type="region of interest" description="Disordered" evidence="1">
    <location>
        <begin position="78"/>
        <end position="99"/>
    </location>
</feature>
<proteinExistence type="predicted"/>
<keyword evidence="3" id="KW-1185">Reference proteome</keyword>
<dbReference type="RefSeq" id="WP_052858867.1">
    <property type="nucleotide sequence ID" value="NZ_NDXL01000001.1"/>
</dbReference>
<dbReference type="EMBL" id="SIXH01000377">
    <property type="protein sequence ID" value="TBO56173.1"/>
    <property type="molecule type" value="Genomic_DNA"/>
</dbReference>
<comment type="caution">
    <text evidence="2">The sequence shown here is derived from an EMBL/GenBank/DDBJ whole genome shotgun (WGS) entry which is preliminary data.</text>
</comment>
<feature type="compositionally biased region" description="Low complexity" evidence="1">
    <location>
        <begin position="78"/>
        <end position="91"/>
    </location>
</feature>
<sequence length="99" mass="10334">MARTVEWAVRLYLFEEDGTTKARAVLDTGTSTVTGHGTARCSPEDPDVPEIGDELAAGRALTGLGRLLMRVADQDLAGLGAAPPGRARPAPYGWADAAL</sequence>
<dbReference type="InterPro" id="IPR015057">
    <property type="entry name" value="Rv2632c-like"/>
</dbReference>
<dbReference type="InterPro" id="IPR038070">
    <property type="entry name" value="Rv2632c-like_sf"/>
</dbReference>
<dbReference type="AlphaFoldDB" id="A0A4Q9HMV8"/>
<dbReference type="SUPFAM" id="SSF143212">
    <property type="entry name" value="Rv2632c-like"/>
    <property type="match status" value="1"/>
</dbReference>
<dbReference type="GeneID" id="97376219"/>
<name>A0A4Q9HMV8_STRKA</name>